<organism evidence="12 13">
    <name type="scientific">Streptomyces oryzae</name>
    <dbReference type="NCBI Taxonomy" id="1434886"/>
    <lineage>
        <taxon>Bacteria</taxon>
        <taxon>Bacillati</taxon>
        <taxon>Actinomycetota</taxon>
        <taxon>Actinomycetes</taxon>
        <taxon>Kitasatosporales</taxon>
        <taxon>Streptomycetaceae</taxon>
        <taxon>Streptomyces</taxon>
    </lineage>
</organism>
<evidence type="ECO:0000256" key="2">
    <source>
        <dbReference type="ARBA" id="ARBA00012438"/>
    </source>
</evidence>
<dbReference type="InterPro" id="IPR011712">
    <property type="entry name" value="Sig_transdc_His_kin_sub3_dim/P"/>
</dbReference>
<keyword evidence="3" id="KW-0597">Phosphoprotein</keyword>
<reference evidence="12 13" key="1">
    <citation type="submission" date="2020-11" db="EMBL/GenBank/DDBJ databases">
        <title>Streptomyces spirodelae sp. nov., isolated from duckweed.</title>
        <authorList>
            <person name="Saimee Y."/>
            <person name="Duangmal K."/>
        </authorList>
    </citation>
    <scope>NUCLEOTIDE SEQUENCE [LARGE SCALE GENOMIC DNA]</scope>
    <source>
        <strain evidence="12 13">S16-07</strain>
    </source>
</reference>
<dbReference type="InterPro" id="IPR003594">
    <property type="entry name" value="HATPase_dom"/>
</dbReference>
<feature type="region of interest" description="Disordered" evidence="9">
    <location>
        <begin position="435"/>
        <end position="470"/>
    </location>
</feature>
<evidence type="ECO:0000256" key="7">
    <source>
        <dbReference type="ARBA" id="ARBA00022840"/>
    </source>
</evidence>
<accession>A0ABS3XNT9</accession>
<dbReference type="InterPro" id="IPR050482">
    <property type="entry name" value="Sensor_HK_TwoCompSys"/>
</dbReference>
<evidence type="ECO:0000256" key="3">
    <source>
        <dbReference type="ARBA" id="ARBA00022553"/>
    </source>
</evidence>
<keyword evidence="13" id="KW-1185">Reference proteome</keyword>
<keyword evidence="7" id="KW-0067">ATP-binding</keyword>
<dbReference type="Gene3D" id="1.20.5.1930">
    <property type="match status" value="1"/>
</dbReference>
<dbReference type="CDD" id="cd16917">
    <property type="entry name" value="HATPase_UhpB-NarQ-NarX-like"/>
    <property type="match status" value="1"/>
</dbReference>
<feature type="domain" description="Histidine kinase/HSP90-like ATPase" evidence="11">
    <location>
        <begin position="350"/>
        <end position="439"/>
    </location>
</feature>
<dbReference type="EC" id="2.7.13.3" evidence="2"/>
<dbReference type="InterPro" id="IPR036890">
    <property type="entry name" value="HATPase_C_sf"/>
</dbReference>
<evidence type="ECO:0000313" key="12">
    <source>
        <dbReference type="EMBL" id="MBO8196672.1"/>
    </source>
</evidence>
<evidence type="ECO:0000256" key="1">
    <source>
        <dbReference type="ARBA" id="ARBA00000085"/>
    </source>
</evidence>
<comment type="caution">
    <text evidence="12">The sequence shown here is derived from an EMBL/GenBank/DDBJ whole genome shotgun (WGS) entry which is preliminary data.</text>
</comment>
<dbReference type="InterPro" id="IPR025828">
    <property type="entry name" value="Put_sensor_dom"/>
</dbReference>
<keyword evidence="5" id="KW-0547">Nucleotide-binding</keyword>
<evidence type="ECO:0000259" key="11">
    <source>
        <dbReference type="SMART" id="SM00387"/>
    </source>
</evidence>
<dbReference type="Gene3D" id="3.30.565.10">
    <property type="entry name" value="Histidine kinase-like ATPase, C-terminal domain"/>
    <property type="match status" value="1"/>
</dbReference>
<gene>
    <name evidence="12" type="ORF">ITI46_34345</name>
</gene>
<dbReference type="PANTHER" id="PTHR24421">
    <property type="entry name" value="NITRATE/NITRITE SENSOR PROTEIN NARX-RELATED"/>
    <property type="match status" value="1"/>
</dbReference>
<evidence type="ECO:0000256" key="5">
    <source>
        <dbReference type="ARBA" id="ARBA00022741"/>
    </source>
</evidence>
<dbReference type="EMBL" id="JADKMA010000384">
    <property type="protein sequence ID" value="MBO8196672.1"/>
    <property type="molecule type" value="Genomic_DNA"/>
</dbReference>
<dbReference type="SUPFAM" id="SSF55874">
    <property type="entry name" value="ATPase domain of HSP90 chaperone/DNA topoisomerase II/histidine kinase"/>
    <property type="match status" value="1"/>
</dbReference>
<evidence type="ECO:0000256" key="10">
    <source>
        <dbReference type="SAM" id="Phobius"/>
    </source>
</evidence>
<comment type="catalytic activity">
    <reaction evidence="1">
        <text>ATP + protein L-histidine = ADP + protein N-phospho-L-histidine.</text>
        <dbReference type="EC" id="2.7.13.3"/>
    </reaction>
</comment>
<feature type="non-terminal residue" evidence="12">
    <location>
        <position position="470"/>
    </location>
</feature>
<feature type="transmembrane region" description="Helical" evidence="10">
    <location>
        <begin position="193"/>
        <end position="220"/>
    </location>
</feature>
<keyword evidence="4" id="KW-0808">Transferase</keyword>
<dbReference type="Pfam" id="PF02518">
    <property type="entry name" value="HATPase_c"/>
    <property type="match status" value="1"/>
</dbReference>
<dbReference type="Pfam" id="PF07730">
    <property type="entry name" value="HisKA_3"/>
    <property type="match status" value="1"/>
</dbReference>
<evidence type="ECO:0000256" key="6">
    <source>
        <dbReference type="ARBA" id="ARBA00022777"/>
    </source>
</evidence>
<feature type="transmembrane region" description="Helical" evidence="10">
    <location>
        <begin position="67"/>
        <end position="85"/>
    </location>
</feature>
<keyword evidence="10" id="KW-1133">Transmembrane helix</keyword>
<feature type="compositionally biased region" description="Gly residues" evidence="9">
    <location>
        <begin position="450"/>
        <end position="470"/>
    </location>
</feature>
<feature type="region of interest" description="Disordered" evidence="9">
    <location>
        <begin position="96"/>
        <end position="115"/>
    </location>
</feature>
<keyword evidence="8" id="KW-0902">Two-component regulatory system</keyword>
<sequence>MRAAGAPGEDAGGVWQALAGGPWRFLGSVWPLRALGYLLAGGVLGLGWLFLAVGLVVLGVLLLPTGIGVVALLCVPASAAGLAGLERRRLRWLDPRDAPSPHRGESAALPDDSGGSAARRVLRRLWRRTKSSATWVEFGFAVPNALLSVLDLLVALLGLGLVASQPFALFTVLGGDRVMYGEGLVLTEPQQVLPWLLLTPVFAALACYLFAGLAGMRAALARAVLVGTRREKELDARLTEVTASRARLADAFEVERRRIERDLHDGAQQRLTGLIMTLGLAKLDADPALVAKAQDEARAVLAELRDLVRGIHPSVLTDRGLAAAIEALAERSPVPVRVESRLGTRRPAEALEVAAYFAVTEALTNVAKHSGASHATVAIRGGQSLTVEVRDDGRGGADPDRGTGLTGLADRLAVHGGRLRLSSPPGGPTVVRMELPWGDGPEVRGDDRGTGGTGDGGMGMRGEGLKGQGP</sequence>
<dbReference type="SMART" id="SM00387">
    <property type="entry name" value="HATPase_c"/>
    <property type="match status" value="1"/>
</dbReference>
<name>A0ABS3XNT9_9ACTN</name>
<keyword evidence="10" id="KW-0812">Transmembrane</keyword>
<proteinExistence type="predicted"/>
<evidence type="ECO:0000256" key="8">
    <source>
        <dbReference type="ARBA" id="ARBA00023012"/>
    </source>
</evidence>
<dbReference type="Pfam" id="PF13796">
    <property type="entry name" value="Sensor"/>
    <property type="match status" value="1"/>
</dbReference>
<protein>
    <recommendedName>
        <fullName evidence="2">histidine kinase</fullName>
        <ecNumber evidence="2">2.7.13.3</ecNumber>
    </recommendedName>
</protein>
<evidence type="ECO:0000256" key="4">
    <source>
        <dbReference type="ARBA" id="ARBA00022679"/>
    </source>
</evidence>
<evidence type="ECO:0000256" key="9">
    <source>
        <dbReference type="SAM" id="MobiDB-lite"/>
    </source>
</evidence>
<keyword evidence="10" id="KW-0472">Membrane</keyword>
<feature type="compositionally biased region" description="Basic and acidic residues" evidence="9">
    <location>
        <begin position="96"/>
        <end position="105"/>
    </location>
</feature>
<dbReference type="Proteomes" id="UP001519064">
    <property type="component" value="Unassembled WGS sequence"/>
</dbReference>
<evidence type="ECO:0000313" key="13">
    <source>
        <dbReference type="Proteomes" id="UP001519064"/>
    </source>
</evidence>
<keyword evidence="6" id="KW-0418">Kinase</keyword>
<feature type="transmembrane region" description="Helical" evidence="10">
    <location>
        <begin position="34"/>
        <end position="61"/>
    </location>
</feature>
<dbReference type="PANTHER" id="PTHR24421:SF10">
    <property type="entry name" value="NITRATE_NITRITE SENSOR PROTEIN NARQ"/>
    <property type="match status" value="1"/>
</dbReference>